<feature type="region of interest" description="Disordered" evidence="2">
    <location>
        <begin position="1"/>
        <end position="27"/>
    </location>
</feature>
<dbReference type="OrthoDB" id="2129491at2759"/>
<dbReference type="InterPro" id="IPR013087">
    <property type="entry name" value="Znf_C2H2_type"/>
</dbReference>
<dbReference type="GO" id="GO:0031124">
    <property type="term" value="P:mRNA 3'-end processing"/>
    <property type="evidence" value="ECO:0007669"/>
    <property type="project" value="InterPro"/>
</dbReference>
<feature type="compositionally biased region" description="Polar residues" evidence="2">
    <location>
        <begin position="515"/>
        <end position="529"/>
    </location>
</feature>
<dbReference type="InterPro" id="IPR047415">
    <property type="entry name" value="Pcf11_CID"/>
</dbReference>
<feature type="region of interest" description="Disordered" evidence="2">
    <location>
        <begin position="275"/>
        <end position="314"/>
    </location>
</feature>
<evidence type="ECO:0000313" key="5">
    <source>
        <dbReference type="Proteomes" id="UP000541444"/>
    </source>
</evidence>
<dbReference type="InterPro" id="IPR006569">
    <property type="entry name" value="CID_dom"/>
</dbReference>
<dbReference type="GO" id="GO:0006369">
    <property type="term" value="P:termination of RNA polymerase II transcription"/>
    <property type="evidence" value="ECO:0007669"/>
    <property type="project" value="InterPro"/>
</dbReference>
<protein>
    <recommendedName>
        <fullName evidence="3">CID domain-containing protein</fullName>
    </recommendedName>
</protein>
<comment type="caution">
    <text evidence="4">The sequence shown here is derived from an EMBL/GenBank/DDBJ whole genome shotgun (WGS) entry which is preliminary data.</text>
</comment>
<feature type="compositionally biased region" description="Low complexity" evidence="2">
    <location>
        <begin position="294"/>
        <end position="308"/>
    </location>
</feature>
<feature type="region of interest" description="Disordered" evidence="2">
    <location>
        <begin position="494"/>
        <end position="529"/>
    </location>
</feature>
<dbReference type="InterPro" id="IPR008942">
    <property type="entry name" value="ENTH_VHS"/>
</dbReference>
<dbReference type="InterPro" id="IPR045154">
    <property type="entry name" value="PCF11-like"/>
</dbReference>
<accession>A0A7J7N723</accession>
<reference evidence="4 5" key="1">
    <citation type="journal article" date="2020" name="IScience">
        <title>Genome Sequencing of the Endangered Kingdonia uniflora (Circaeasteraceae, Ranunculales) Reveals Potential Mechanisms of Evolutionary Specialization.</title>
        <authorList>
            <person name="Sun Y."/>
            <person name="Deng T."/>
            <person name="Zhang A."/>
            <person name="Moore M.J."/>
            <person name="Landis J.B."/>
            <person name="Lin N."/>
            <person name="Zhang H."/>
            <person name="Zhang X."/>
            <person name="Huang J."/>
            <person name="Zhang X."/>
            <person name="Sun H."/>
            <person name="Wang H."/>
        </authorList>
    </citation>
    <scope>NUCLEOTIDE SEQUENCE [LARGE SCALE GENOMIC DNA]</scope>
    <source>
        <strain evidence="4">TB1705</strain>
        <tissue evidence="4">Leaf</tissue>
    </source>
</reference>
<keyword evidence="1" id="KW-0507">mRNA processing</keyword>
<evidence type="ECO:0000259" key="3">
    <source>
        <dbReference type="PROSITE" id="PS51391"/>
    </source>
</evidence>
<evidence type="ECO:0000256" key="1">
    <source>
        <dbReference type="ARBA" id="ARBA00022664"/>
    </source>
</evidence>
<keyword evidence="5" id="KW-1185">Reference proteome</keyword>
<proteinExistence type="predicted"/>
<dbReference type="PROSITE" id="PS51391">
    <property type="entry name" value="CID"/>
    <property type="match status" value="1"/>
</dbReference>
<dbReference type="AlphaFoldDB" id="A0A7J7N723"/>
<dbReference type="InterPro" id="IPR057242">
    <property type="entry name" value="PCFS4-like"/>
</dbReference>
<dbReference type="Pfam" id="PF04818">
    <property type="entry name" value="CID"/>
    <property type="match status" value="1"/>
</dbReference>
<evidence type="ECO:0000256" key="2">
    <source>
        <dbReference type="SAM" id="MobiDB-lite"/>
    </source>
</evidence>
<feature type="compositionally biased region" description="Polar residues" evidence="2">
    <location>
        <begin position="275"/>
        <end position="293"/>
    </location>
</feature>
<name>A0A7J7N723_9MAGN</name>
<dbReference type="PROSITE" id="PS00028">
    <property type="entry name" value="ZINC_FINGER_C2H2_1"/>
    <property type="match status" value="1"/>
</dbReference>
<gene>
    <name evidence="4" type="ORF">GIB67_021086</name>
</gene>
<dbReference type="GO" id="GO:0003729">
    <property type="term" value="F:mRNA binding"/>
    <property type="evidence" value="ECO:0007669"/>
    <property type="project" value="InterPro"/>
</dbReference>
<sequence>MEDERFFSSSRRNPRNPPPSDLIQRPSSVPVVALPPVLDRFRVLLKESEDDLRVSDDEEDGGPVVGRDEIVRLYEVVLSELTYNSKPIITDLTIIAGEQRDHAEGIADLICNRIVEAPVDQKLPSLYLLDSIVKNLGREYMRYFASRLTEVFCEAYRQIHPDLRPAMRHLFGTWSAVFPALVLRKISSRLQFPLPVNHQSSMSKTSMPSESPSTRPVHGIHVNPMYLDFKARRQLEHTSVVNDVEDARGVSSKLQLHGNRSAFGYDEYDSNHANSISPQVVNRRSTSPGLATQTSSTTRIIRSSSPSIVGLSKSSSPLGNGLVKNNSPGGSLEKASPPNCGFGHELGRLKKMNGEVNDWSSKLWVEDICQRVESSGTYSKNNGFENHRPRAIVDAYGSHRGKGTLNEKLKPLKVDLLDVNGSKRGVETKSWQSTEEEEFVWESMSPTLTNRSSSDVMPPNPPLGNLSTNNTGLGRAPPASFLDSDYGRSNWPRVDDSAIGAEDGTSILGPGRGSISKNSVRSPGTQREATQVYAASHFSHDPWSLSHQFPHSSQQLNPEASGNADQITFPTPSAGRYMSPAADTVPETMGSFQRFSSAMPRMDQRPYSPPGASHTWPPVNPQTSRPLGYPPFLHQQKQIRGQFEFLDGQKPFMNPGLNNSSSLQPQQQLDFIERNALSSNNFSQLPCQQVGSNPLNGRSQDQAGFLQQQLVKSQDPRERFIQPMHSQFVPQPFNSGIFQRHGDTTISLNQVPGVPFHLPSVSIHHRPHTPYQLQGGPLPPLPPGPPPVTYPMGHTSQNMAPFVSQPPGSSAITGVLGNLMAQGVISLTTPASVQDSIGLEFNADLHKVRHEAAINALYGDLPRQCKTCGLRFKCQEEHSSHMDWHVTKNRVSKNRKQKPSRKWFISTTLYLSGSEALGADAVPGFLPTEAVVEKKDANEMAVPADEDQKVCDLCGEPFEEFFSHESDEWMYRGAVYLNVSDGSITMDLDKSQLGPIVHAKCRSGSTEDFVRNERVWKCRRGQSKEKDADLKLNYLIKFCLYISLRFIVFYGYSANFIQWPLSNHTMS</sequence>
<feature type="region of interest" description="Disordered" evidence="2">
    <location>
        <begin position="198"/>
        <end position="217"/>
    </location>
</feature>
<dbReference type="PANTHER" id="PTHR15921">
    <property type="entry name" value="PRE-MRNA CLEAVAGE COMPLEX II"/>
    <property type="match status" value="1"/>
</dbReference>
<dbReference type="Gene3D" id="1.25.40.90">
    <property type="match status" value="1"/>
</dbReference>
<dbReference type="GO" id="GO:0000993">
    <property type="term" value="F:RNA polymerase II complex binding"/>
    <property type="evidence" value="ECO:0007669"/>
    <property type="project" value="InterPro"/>
</dbReference>
<feature type="domain" description="CID" evidence="3">
    <location>
        <begin position="66"/>
        <end position="194"/>
    </location>
</feature>
<dbReference type="CDD" id="cd16982">
    <property type="entry name" value="CID_Pcf11"/>
    <property type="match status" value="1"/>
</dbReference>
<feature type="compositionally biased region" description="Low complexity" evidence="2">
    <location>
        <begin position="200"/>
        <end position="214"/>
    </location>
</feature>
<dbReference type="PANTHER" id="PTHR15921:SF12">
    <property type="entry name" value="POLYADENYLATION AND CLEAVAGE FACTOR HOMOLOG 4"/>
    <property type="match status" value="1"/>
</dbReference>
<dbReference type="EMBL" id="JACGCM010001009">
    <property type="protein sequence ID" value="KAF6162937.1"/>
    <property type="molecule type" value="Genomic_DNA"/>
</dbReference>
<dbReference type="GO" id="GO:0005849">
    <property type="term" value="C:mRNA cleavage factor complex"/>
    <property type="evidence" value="ECO:0007669"/>
    <property type="project" value="TreeGrafter"/>
</dbReference>
<dbReference type="GO" id="GO:0005737">
    <property type="term" value="C:cytoplasm"/>
    <property type="evidence" value="ECO:0007669"/>
    <property type="project" value="TreeGrafter"/>
</dbReference>
<dbReference type="Proteomes" id="UP000541444">
    <property type="component" value="Unassembled WGS sequence"/>
</dbReference>
<dbReference type="SUPFAM" id="SSF48464">
    <property type="entry name" value="ENTH/VHS domain"/>
    <property type="match status" value="1"/>
</dbReference>
<dbReference type="Pfam" id="PF23228">
    <property type="entry name" value="zf_PCFS4"/>
    <property type="match status" value="1"/>
</dbReference>
<dbReference type="SMART" id="SM00582">
    <property type="entry name" value="RPR"/>
    <property type="match status" value="1"/>
</dbReference>
<evidence type="ECO:0000313" key="4">
    <source>
        <dbReference type="EMBL" id="KAF6162937.1"/>
    </source>
</evidence>
<organism evidence="4 5">
    <name type="scientific">Kingdonia uniflora</name>
    <dbReference type="NCBI Taxonomy" id="39325"/>
    <lineage>
        <taxon>Eukaryota</taxon>
        <taxon>Viridiplantae</taxon>
        <taxon>Streptophyta</taxon>
        <taxon>Embryophyta</taxon>
        <taxon>Tracheophyta</taxon>
        <taxon>Spermatophyta</taxon>
        <taxon>Magnoliopsida</taxon>
        <taxon>Ranunculales</taxon>
        <taxon>Circaeasteraceae</taxon>
        <taxon>Kingdonia</taxon>
    </lineage>
</organism>
<dbReference type="FunFam" id="1.25.40.90:FF:000023">
    <property type="entry name" value="polyadenylation and cleavage factor homolog 4"/>
    <property type="match status" value="1"/>
</dbReference>